<feature type="domain" description="TonB C-terminal" evidence="6">
    <location>
        <begin position="194"/>
        <end position="286"/>
    </location>
</feature>
<keyword evidence="4" id="KW-0472">Membrane</keyword>
<dbReference type="SUPFAM" id="SSF74653">
    <property type="entry name" value="TolA/TonB C-terminal domain"/>
    <property type="match status" value="1"/>
</dbReference>
<comment type="subcellular location">
    <subcellularLocation>
        <location evidence="1">Membrane</location>
        <topology evidence="1">Single-pass membrane protein</topology>
    </subcellularLocation>
</comment>
<keyword evidence="5" id="KW-0732">Signal</keyword>
<feature type="chain" id="PRO_5021235320" evidence="5">
    <location>
        <begin position="20"/>
        <end position="286"/>
    </location>
</feature>
<evidence type="ECO:0000259" key="6">
    <source>
        <dbReference type="PROSITE" id="PS52015"/>
    </source>
</evidence>
<dbReference type="PROSITE" id="PS52015">
    <property type="entry name" value="TONB_CTD"/>
    <property type="match status" value="1"/>
</dbReference>
<dbReference type="GO" id="GO:0016020">
    <property type="term" value="C:membrane"/>
    <property type="evidence" value="ECO:0007669"/>
    <property type="project" value="UniProtKB-SubCell"/>
</dbReference>
<dbReference type="OrthoDB" id="7585155at2"/>
<reference evidence="7 8" key="1">
    <citation type="submission" date="2019-03" db="EMBL/GenBank/DDBJ databases">
        <title>Genome sequence of Sphingomonas sp. 17J27-24.</title>
        <authorList>
            <person name="Kim M."/>
            <person name="Maeng S."/>
            <person name="Sathiyaraj S."/>
        </authorList>
    </citation>
    <scope>NUCLEOTIDE SEQUENCE [LARGE SCALE GENOMIC DNA]</scope>
    <source>
        <strain evidence="7 8">17J27-24</strain>
    </source>
</reference>
<keyword evidence="3" id="KW-1133">Transmembrane helix</keyword>
<dbReference type="InterPro" id="IPR006260">
    <property type="entry name" value="TonB/TolA_C"/>
</dbReference>
<evidence type="ECO:0000256" key="5">
    <source>
        <dbReference type="SAM" id="SignalP"/>
    </source>
</evidence>
<accession>A0A4Y8ZP90</accession>
<dbReference type="InterPro" id="IPR037682">
    <property type="entry name" value="TonB_C"/>
</dbReference>
<keyword evidence="8" id="KW-1185">Reference proteome</keyword>
<dbReference type="EMBL" id="SPDV01000025">
    <property type="protein sequence ID" value="TFI57784.1"/>
    <property type="molecule type" value="Genomic_DNA"/>
</dbReference>
<evidence type="ECO:0000313" key="7">
    <source>
        <dbReference type="EMBL" id="TFI57784.1"/>
    </source>
</evidence>
<dbReference type="RefSeq" id="WP_135087543.1">
    <property type="nucleotide sequence ID" value="NZ_SPDV01000025.1"/>
</dbReference>
<dbReference type="NCBIfam" id="TIGR01352">
    <property type="entry name" value="tonB_Cterm"/>
    <property type="match status" value="1"/>
</dbReference>
<gene>
    <name evidence="7" type="ORF">E2493_13230</name>
</gene>
<dbReference type="Pfam" id="PF03544">
    <property type="entry name" value="TonB_C"/>
    <property type="match status" value="1"/>
</dbReference>
<dbReference type="AlphaFoldDB" id="A0A4Y8ZP90"/>
<feature type="signal peptide" evidence="5">
    <location>
        <begin position="1"/>
        <end position="19"/>
    </location>
</feature>
<evidence type="ECO:0000313" key="8">
    <source>
        <dbReference type="Proteomes" id="UP000298213"/>
    </source>
</evidence>
<dbReference type="GO" id="GO:0055085">
    <property type="term" value="P:transmembrane transport"/>
    <property type="evidence" value="ECO:0007669"/>
    <property type="project" value="InterPro"/>
</dbReference>
<sequence length="286" mass="30846">MFKQLILGALSFAAVPAAAKESAPAALTRSGKWVVDYDRDACHLLAQFGTGDDLVAMRLTRYQPGDWFDLSLYGSRLASESPRSEASVDFGLGGAPFETSTVNGKAGTLPLSLISWLRLDGWRPAEPDEVAPSVSPQQEAAVTGVTVKLQGRKPFRLAFGSLAKPLEQLRLCEAELVKSWGYDPAVQAALASPVRPANPPYRWVGPSDYPSGALRDGANGVVQFRLDVETDGKVSGCHVLARTSPDVFADTTCRAITRRAKLEPALGADGKPVRSYYVQKVVWRVE</sequence>
<keyword evidence="2" id="KW-0812">Transmembrane</keyword>
<dbReference type="Gene3D" id="3.30.1150.10">
    <property type="match status" value="1"/>
</dbReference>
<protein>
    <submittedName>
        <fullName evidence="7">Energy transducer TonB</fullName>
    </submittedName>
</protein>
<evidence type="ECO:0000256" key="4">
    <source>
        <dbReference type="ARBA" id="ARBA00023136"/>
    </source>
</evidence>
<comment type="caution">
    <text evidence="7">The sequence shown here is derived from an EMBL/GenBank/DDBJ whole genome shotgun (WGS) entry which is preliminary data.</text>
</comment>
<evidence type="ECO:0000256" key="1">
    <source>
        <dbReference type="ARBA" id="ARBA00004167"/>
    </source>
</evidence>
<proteinExistence type="predicted"/>
<organism evidence="7 8">
    <name type="scientific">Sphingomonas parva</name>
    <dbReference type="NCBI Taxonomy" id="2555898"/>
    <lineage>
        <taxon>Bacteria</taxon>
        <taxon>Pseudomonadati</taxon>
        <taxon>Pseudomonadota</taxon>
        <taxon>Alphaproteobacteria</taxon>
        <taxon>Sphingomonadales</taxon>
        <taxon>Sphingomonadaceae</taxon>
        <taxon>Sphingomonas</taxon>
    </lineage>
</organism>
<name>A0A4Y8ZP90_9SPHN</name>
<dbReference type="Proteomes" id="UP000298213">
    <property type="component" value="Unassembled WGS sequence"/>
</dbReference>
<evidence type="ECO:0000256" key="2">
    <source>
        <dbReference type="ARBA" id="ARBA00022692"/>
    </source>
</evidence>
<evidence type="ECO:0000256" key="3">
    <source>
        <dbReference type="ARBA" id="ARBA00022989"/>
    </source>
</evidence>